<dbReference type="RefSeq" id="WP_012575203.1">
    <property type="nucleotide sequence ID" value="NC_011567.1"/>
</dbReference>
<dbReference type="STRING" id="491915.Aflv_1616"/>
<dbReference type="eggNOG" id="ENOG5033GYS">
    <property type="taxonomic scope" value="Bacteria"/>
</dbReference>
<dbReference type="PATRIC" id="fig|491915.6.peg.1664"/>
<dbReference type="Proteomes" id="UP000000742">
    <property type="component" value="Chromosome"/>
</dbReference>
<accession>B7GJW8</accession>
<evidence type="ECO:0000313" key="1">
    <source>
        <dbReference type="EMBL" id="ACJ33981.1"/>
    </source>
</evidence>
<organism evidence="1 2">
    <name type="scientific">Anoxybacillus flavithermus (strain DSM 21510 / WK1)</name>
    <dbReference type="NCBI Taxonomy" id="491915"/>
    <lineage>
        <taxon>Bacteria</taxon>
        <taxon>Bacillati</taxon>
        <taxon>Bacillota</taxon>
        <taxon>Bacilli</taxon>
        <taxon>Bacillales</taxon>
        <taxon>Anoxybacillaceae</taxon>
        <taxon>Anoxybacillus</taxon>
    </lineage>
</organism>
<gene>
    <name evidence="1" type="ordered locus">Aflv_1616</name>
</gene>
<proteinExistence type="predicted"/>
<dbReference type="HOGENOM" id="CLU_1955049_0_0_9"/>
<protein>
    <submittedName>
        <fullName evidence="1">Uncharacterized protein</fullName>
    </submittedName>
</protein>
<sequence length="128" mass="14819">MNVNTLTHILEKALVLLKHYEHCTVEEMLNDLTTKLHAPSTNKQTTNAIDYSNVIQQIKNMNKEEATTFLSSFKKEQLLHIGAQMNMKLQKRETKQLLIESIITHCGFVELYAQMANRKSKKQMSEQI</sequence>
<evidence type="ECO:0000313" key="2">
    <source>
        <dbReference type="Proteomes" id="UP000000742"/>
    </source>
</evidence>
<dbReference type="KEGG" id="afl:Aflv_1616"/>
<dbReference type="EMBL" id="CP000922">
    <property type="protein sequence ID" value="ACJ33981.1"/>
    <property type="molecule type" value="Genomic_DNA"/>
</dbReference>
<reference evidence="1 2" key="1">
    <citation type="journal article" date="2008" name="Genome Biol.">
        <title>Encapsulated in silica: genome, proteome and physiology of the thermophilic bacterium Anoxybacillus flavithermus WK1.</title>
        <authorList>
            <person name="Saw J.H."/>
            <person name="Mountain B.W."/>
            <person name="Feng L."/>
            <person name="Omelchenko M.V."/>
            <person name="Hou S."/>
            <person name="Saito J.A."/>
            <person name="Stott M.B."/>
            <person name="Li D."/>
            <person name="Zhao G."/>
            <person name="Wu J."/>
            <person name="Galperin M.Y."/>
            <person name="Koonin E.V."/>
            <person name="Makarova K.S."/>
            <person name="Wolf Y.I."/>
            <person name="Rigden D.J."/>
            <person name="Dunfield P.F."/>
            <person name="Wang L."/>
            <person name="Alam M."/>
        </authorList>
    </citation>
    <scope>NUCLEOTIDE SEQUENCE [LARGE SCALE GENOMIC DNA]</scope>
    <source>
        <strain evidence="2">DSM 21510 / WK1</strain>
    </source>
</reference>
<dbReference type="GeneID" id="7037871"/>
<dbReference type="AlphaFoldDB" id="B7GJW8"/>
<name>B7GJW8_ANOFW</name>